<comment type="caution">
    <text evidence="3">The sequence shown here is derived from an EMBL/GenBank/DDBJ whole genome shotgun (WGS) entry which is preliminary data.</text>
</comment>
<feature type="transmembrane region" description="Helical" evidence="2">
    <location>
        <begin position="150"/>
        <end position="171"/>
    </location>
</feature>
<reference evidence="3" key="1">
    <citation type="journal article" date="2021" name="Nat. Commun.">
        <title>Genetic determinants of endophytism in the Arabidopsis root mycobiome.</title>
        <authorList>
            <person name="Mesny F."/>
            <person name="Miyauchi S."/>
            <person name="Thiergart T."/>
            <person name="Pickel B."/>
            <person name="Atanasova L."/>
            <person name="Karlsson M."/>
            <person name="Huettel B."/>
            <person name="Barry K.W."/>
            <person name="Haridas S."/>
            <person name="Chen C."/>
            <person name="Bauer D."/>
            <person name="Andreopoulos W."/>
            <person name="Pangilinan J."/>
            <person name="LaButti K."/>
            <person name="Riley R."/>
            <person name="Lipzen A."/>
            <person name="Clum A."/>
            <person name="Drula E."/>
            <person name="Henrissat B."/>
            <person name="Kohler A."/>
            <person name="Grigoriev I.V."/>
            <person name="Martin F.M."/>
            <person name="Hacquard S."/>
        </authorList>
    </citation>
    <scope>NUCLEOTIDE SEQUENCE</scope>
    <source>
        <strain evidence="3">MPI-CAGE-CH-0230</strain>
    </source>
</reference>
<evidence type="ECO:0000256" key="2">
    <source>
        <dbReference type="SAM" id="Phobius"/>
    </source>
</evidence>
<evidence type="ECO:0000256" key="1">
    <source>
        <dbReference type="SAM" id="MobiDB-lite"/>
    </source>
</evidence>
<keyword evidence="4" id="KW-1185">Reference proteome</keyword>
<name>A0A9P8YLX4_9PEZI</name>
<dbReference type="RefSeq" id="XP_046019465.1">
    <property type="nucleotide sequence ID" value="XM_046162149.1"/>
</dbReference>
<keyword evidence="2" id="KW-0812">Transmembrane</keyword>
<dbReference type="AlphaFoldDB" id="A0A9P8YLX4"/>
<evidence type="ECO:0000313" key="3">
    <source>
        <dbReference type="EMBL" id="KAH7041410.1"/>
    </source>
</evidence>
<feature type="compositionally biased region" description="Low complexity" evidence="1">
    <location>
        <begin position="341"/>
        <end position="354"/>
    </location>
</feature>
<proteinExistence type="predicted"/>
<dbReference type="Gene3D" id="1.10.167.10">
    <property type="entry name" value="Regulator of G-protein Signalling 4, domain 2"/>
    <property type="match status" value="1"/>
</dbReference>
<gene>
    <name evidence="3" type="ORF">B0I36DRAFT_420076</name>
</gene>
<evidence type="ECO:0008006" key="5">
    <source>
        <dbReference type="Google" id="ProtNLM"/>
    </source>
</evidence>
<dbReference type="Proteomes" id="UP000756346">
    <property type="component" value="Unassembled WGS sequence"/>
</dbReference>
<dbReference type="OrthoDB" id="5313079at2759"/>
<accession>A0A9P8YLX4</accession>
<dbReference type="GeneID" id="70191695"/>
<protein>
    <recommendedName>
        <fullName evidence="5">RGS domain-containing protein</fullName>
    </recommendedName>
</protein>
<dbReference type="InterPro" id="IPR044926">
    <property type="entry name" value="RGS_subdomain_2"/>
</dbReference>
<feature type="region of interest" description="Disordered" evidence="1">
    <location>
        <begin position="340"/>
        <end position="359"/>
    </location>
</feature>
<dbReference type="SUPFAM" id="SSF48097">
    <property type="entry name" value="Regulator of G-protein signaling, RGS"/>
    <property type="match status" value="1"/>
</dbReference>
<feature type="transmembrane region" description="Helical" evidence="2">
    <location>
        <begin position="203"/>
        <end position="222"/>
    </location>
</feature>
<feature type="transmembrane region" description="Helical" evidence="2">
    <location>
        <begin position="234"/>
        <end position="260"/>
    </location>
</feature>
<feature type="transmembrane region" description="Helical" evidence="2">
    <location>
        <begin position="12"/>
        <end position="33"/>
    </location>
</feature>
<evidence type="ECO:0000313" key="4">
    <source>
        <dbReference type="Proteomes" id="UP000756346"/>
    </source>
</evidence>
<dbReference type="InterPro" id="IPR036305">
    <property type="entry name" value="RGS_sf"/>
</dbReference>
<sequence>MAATSYDALGWFYIGFTIVWSLLLIGGMSFLYCHRKLPFLQIRKLGLIYCAVVLLHLYAISCTLGITYGTMVPCEVQFWVMSIYLPFGMALLQAANSQFLYIASQQRRFASLGNLAEQEVSDKSAPINQALPWYKRAIAKCRNADKPTRALIYIGIGMAVQFLLTSIVFFGSEMFHPGFGFFNVHVPGTEKDRAEMCLTGWEWWLSIVWQFFWTWFYAPYLLWKTRNIHDTHGWRIQTIGCCLCFLPASPMWLVSLYAPAMAPVNDKFGPPMWFACSIFIAEILLIFVPCWKVLKTHRLQKETLDAISSWEQRHKTGTVEPDNMSASSAGVAGTTLAGSIAARSTHSKSSATSKSSRRSDMLTMAGLENALRSNSQPLLEFAALKDFSGENVSFLSHVADWKRSFASYPGGGANHRASLCADPVAQRQRQFIRAVRIYSHFISLEYSEFPVNISSRAAKELHHIFDEAAHTLNRRRSTQSDSATPFDDSAHMLARSGTASSSSAGSSSTRTAHNTFDLEATLGKANLTSATQMRDDDTERVSGGFGITVPDQFSPTVLDVAENEIKYLVLTNTWPKFVAAGFDSMSRVEAKQDKDFLPSQLRKLICGASDSYV</sequence>
<feature type="transmembrane region" description="Helical" evidence="2">
    <location>
        <begin position="272"/>
        <end position="294"/>
    </location>
</feature>
<dbReference type="EMBL" id="JAGTJQ010000001">
    <property type="protein sequence ID" value="KAH7041410.1"/>
    <property type="molecule type" value="Genomic_DNA"/>
</dbReference>
<keyword evidence="2" id="KW-0472">Membrane</keyword>
<keyword evidence="2" id="KW-1133">Transmembrane helix</keyword>
<feature type="transmembrane region" description="Helical" evidence="2">
    <location>
        <begin position="45"/>
        <end position="66"/>
    </location>
</feature>
<organism evidence="3 4">
    <name type="scientific">Microdochium trichocladiopsis</name>
    <dbReference type="NCBI Taxonomy" id="1682393"/>
    <lineage>
        <taxon>Eukaryota</taxon>
        <taxon>Fungi</taxon>
        <taxon>Dikarya</taxon>
        <taxon>Ascomycota</taxon>
        <taxon>Pezizomycotina</taxon>
        <taxon>Sordariomycetes</taxon>
        <taxon>Xylariomycetidae</taxon>
        <taxon>Xylariales</taxon>
        <taxon>Microdochiaceae</taxon>
        <taxon>Microdochium</taxon>
    </lineage>
</organism>
<feature type="transmembrane region" description="Helical" evidence="2">
    <location>
        <begin position="78"/>
        <end position="102"/>
    </location>
</feature>